<proteinExistence type="predicted"/>
<dbReference type="AlphaFoldDB" id="A0A097IJE8"/>
<dbReference type="KEGG" id="cdo:CDOO_04680"/>
<reference evidence="1 2" key="1">
    <citation type="submission" date="2013-09" db="EMBL/GenBank/DDBJ databases">
        <title>Complete genome sequence of Corynebacterium doosanense CAU 212(T) (=DSM 45436(T)), isolated from activated sludge.</title>
        <authorList>
            <person name="Schaffert L."/>
            <person name="Albersmeier A."/>
            <person name="Kalinowski J."/>
            <person name="Ruckert C."/>
        </authorList>
    </citation>
    <scope>NUCLEOTIDE SEQUENCE [LARGE SCALE GENOMIC DNA]</scope>
    <source>
        <strain evidence="1 2">CAU 212</strain>
    </source>
</reference>
<evidence type="ECO:0000313" key="2">
    <source>
        <dbReference type="Proteomes" id="UP000029914"/>
    </source>
</evidence>
<name>A0A097IJE8_9CORY</name>
<dbReference type="HOGENOM" id="CLU_2568436_0_0_11"/>
<dbReference type="EMBL" id="CP006764">
    <property type="protein sequence ID" value="AIT62244.1"/>
    <property type="molecule type" value="Genomic_DNA"/>
</dbReference>
<gene>
    <name evidence="1" type="ORF">CDOO_04680</name>
</gene>
<sequence>MNCPKCKSENIRIDFVQSGGKSSHKGNGLGGHTNNMLRTSTALVTFGTSNLVWKKSKGGSNHKFKNERMGLCQSCGTGWKVK</sequence>
<keyword evidence="2" id="KW-1185">Reference proteome</keyword>
<organism evidence="1 2">
    <name type="scientific">Corynebacterium doosanense CAU 212 = DSM 45436</name>
    <dbReference type="NCBI Taxonomy" id="558173"/>
    <lineage>
        <taxon>Bacteria</taxon>
        <taxon>Bacillati</taxon>
        <taxon>Actinomycetota</taxon>
        <taxon>Actinomycetes</taxon>
        <taxon>Mycobacteriales</taxon>
        <taxon>Corynebacteriaceae</taxon>
        <taxon>Corynebacterium</taxon>
    </lineage>
</organism>
<protein>
    <submittedName>
        <fullName evidence="1">Uncharacterized protein</fullName>
    </submittedName>
</protein>
<accession>A0A097IJE8</accession>
<dbReference type="Proteomes" id="UP000029914">
    <property type="component" value="Chromosome"/>
</dbReference>
<evidence type="ECO:0000313" key="1">
    <source>
        <dbReference type="EMBL" id="AIT62244.1"/>
    </source>
</evidence>